<dbReference type="GO" id="GO:0019287">
    <property type="term" value="P:isopentenyl diphosphate biosynthetic process, mevalonate pathway"/>
    <property type="evidence" value="ECO:0007669"/>
    <property type="project" value="InterPro"/>
</dbReference>
<evidence type="ECO:0000256" key="3">
    <source>
        <dbReference type="ARBA" id="ARBA00022516"/>
    </source>
</evidence>
<evidence type="ECO:0000256" key="2">
    <source>
        <dbReference type="ARBA" id="ARBA00012296"/>
    </source>
</evidence>
<keyword evidence="6" id="KW-0443">Lipid metabolism</keyword>
<dbReference type="GO" id="GO:0005829">
    <property type="term" value="C:cytosol"/>
    <property type="evidence" value="ECO:0007669"/>
    <property type="project" value="InterPro"/>
</dbReference>
<dbReference type="GO" id="GO:0005524">
    <property type="term" value="F:ATP binding"/>
    <property type="evidence" value="ECO:0007669"/>
    <property type="project" value="UniProtKB-KW"/>
</dbReference>
<dbReference type="STRING" id="360411.AC812_14455"/>
<dbReference type="Pfam" id="PF18376">
    <property type="entry name" value="MDD_C"/>
    <property type="match status" value="1"/>
</dbReference>
<dbReference type="RefSeq" id="WP_061917873.1">
    <property type="nucleotide sequence ID" value="NZ_DF967971.1"/>
</dbReference>
<reference evidence="10 11" key="1">
    <citation type="submission" date="2015-07" db="EMBL/GenBank/DDBJ databases">
        <title>Draft genome of Bellilinea caldifistulae DSM 17877.</title>
        <authorList>
            <person name="Hemp J."/>
            <person name="Ward L.M."/>
            <person name="Pace L.A."/>
            <person name="Fischer W.W."/>
        </authorList>
    </citation>
    <scope>NUCLEOTIDE SEQUENCE [LARGE SCALE GENOMIC DNA]</scope>
    <source>
        <strain evidence="10 11">GOMI-1</strain>
    </source>
</reference>
<dbReference type="SUPFAM" id="SSF55060">
    <property type="entry name" value="GHMP Kinase, C-terminal domain"/>
    <property type="match status" value="1"/>
</dbReference>
<keyword evidence="3" id="KW-0444">Lipid biosynthesis</keyword>
<evidence type="ECO:0000256" key="1">
    <source>
        <dbReference type="ARBA" id="ARBA00008831"/>
    </source>
</evidence>
<evidence type="ECO:0000313" key="11">
    <source>
        <dbReference type="Proteomes" id="UP000050514"/>
    </source>
</evidence>
<dbReference type="InterPro" id="IPR020568">
    <property type="entry name" value="Ribosomal_Su5_D2-typ_SF"/>
</dbReference>
<evidence type="ECO:0000256" key="6">
    <source>
        <dbReference type="ARBA" id="ARBA00023098"/>
    </source>
</evidence>
<feature type="domain" description="Mvd1 C-terminal" evidence="8">
    <location>
        <begin position="185"/>
        <end position="310"/>
    </location>
</feature>
<evidence type="ECO:0000256" key="5">
    <source>
        <dbReference type="ARBA" id="ARBA00022840"/>
    </source>
</evidence>
<dbReference type="OrthoDB" id="5498344at2"/>
<dbReference type="PANTHER" id="PTHR10977">
    <property type="entry name" value="DIPHOSPHOMEVALONATE DECARBOXYLASE"/>
    <property type="match status" value="1"/>
</dbReference>
<organism evidence="10 11">
    <name type="scientific">Bellilinea caldifistulae</name>
    <dbReference type="NCBI Taxonomy" id="360411"/>
    <lineage>
        <taxon>Bacteria</taxon>
        <taxon>Bacillati</taxon>
        <taxon>Chloroflexota</taxon>
        <taxon>Anaerolineae</taxon>
        <taxon>Anaerolineales</taxon>
        <taxon>Anaerolineaceae</taxon>
        <taxon>Bellilinea</taxon>
    </lineage>
</organism>
<dbReference type="InterPro" id="IPR005935">
    <property type="entry name" value="Mev_decarb"/>
</dbReference>
<dbReference type="NCBIfam" id="TIGR01240">
    <property type="entry name" value="mevDPdecarb"/>
    <property type="match status" value="1"/>
</dbReference>
<sequence length="330" mass="36024">MFKKTSTVGVATAIAHPNIAFIKYWGNRDNELRLPANGSISMNLDGLTTRTTVRFETRLKNDTFILNQKIQGGKALQRVSAFLDIVRKKANFNYFAEVVSENNFPTGSGLASSAAAFAALSLAATKAAGLNLNRQELSALARRGSGSACRSIPAGFVEWLPGSEDEDSYAISIAPPNHWELIDCIAIVESDHKSIGSTEGHQLAATSPLQAARVEDAPRRLDICRRAILQKDFEALAQIVELDSNLMHAVMMTSTPPLFYWNPASIDLMKKVRDWRDAGLPVCYTLDAGPNVHMICLNEALNEVKFRLQQIPAVEQVLVCRPGGAATVLE</sequence>
<accession>A0A0P6X2Q3</accession>
<dbReference type="SUPFAM" id="SSF54211">
    <property type="entry name" value="Ribosomal protein S5 domain 2-like"/>
    <property type="match status" value="1"/>
</dbReference>
<evidence type="ECO:0000256" key="7">
    <source>
        <dbReference type="ARBA" id="ARBA00023239"/>
    </source>
</evidence>
<dbReference type="InterPro" id="IPR014721">
    <property type="entry name" value="Ribsml_uS5_D2-typ_fold_subgr"/>
</dbReference>
<evidence type="ECO:0000259" key="9">
    <source>
        <dbReference type="Pfam" id="PF22700"/>
    </source>
</evidence>
<dbReference type="PANTHER" id="PTHR10977:SF3">
    <property type="entry name" value="DIPHOSPHOMEVALONATE DECARBOXYLASE"/>
    <property type="match status" value="1"/>
</dbReference>
<dbReference type="Gene3D" id="3.30.230.10">
    <property type="match status" value="1"/>
</dbReference>
<dbReference type="Gene3D" id="3.30.70.890">
    <property type="entry name" value="GHMP kinase, C-terminal domain"/>
    <property type="match status" value="1"/>
</dbReference>
<comment type="similarity">
    <text evidence="1">Belongs to the diphosphomevalonate decarboxylase family.</text>
</comment>
<dbReference type="EC" id="4.1.1.33" evidence="2"/>
<evidence type="ECO:0000259" key="8">
    <source>
        <dbReference type="Pfam" id="PF18376"/>
    </source>
</evidence>
<dbReference type="InterPro" id="IPR036554">
    <property type="entry name" value="GHMP_kinase_C_sf"/>
</dbReference>
<protein>
    <recommendedName>
        <fullName evidence="2">diphosphomevalonate decarboxylase</fullName>
        <ecNumber evidence="2">4.1.1.33</ecNumber>
    </recommendedName>
</protein>
<feature type="domain" description="Diphosphomevalonate decarboxylase-like N-terminal" evidence="9">
    <location>
        <begin position="15"/>
        <end position="170"/>
    </location>
</feature>
<dbReference type="InterPro" id="IPR053859">
    <property type="entry name" value="MVD-like_N"/>
</dbReference>
<evidence type="ECO:0000256" key="4">
    <source>
        <dbReference type="ARBA" id="ARBA00022741"/>
    </source>
</evidence>
<dbReference type="Pfam" id="PF22700">
    <property type="entry name" value="MVD-like_N"/>
    <property type="match status" value="1"/>
</dbReference>
<keyword evidence="7" id="KW-0456">Lyase</keyword>
<dbReference type="Proteomes" id="UP000050514">
    <property type="component" value="Unassembled WGS sequence"/>
</dbReference>
<comment type="caution">
    <text evidence="10">The sequence shown here is derived from an EMBL/GenBank/DDBJ whole genome shotgun (WGS) entry which is preliminary data.</text>
</comment>
<keyword evidence="4" id="KW-0547">Nucleotide-binding</keyword>
<evidence type="ECO:0000313" key="10">
    <source>
        <dbReference type="EMBL" id="KPL73960.1"/>
    </source>
</evidence>
<proteinExistence type="inferred from homology"/>
<dbReference type="InterPro" id="IPR029765">
    <property type="entry name" value="Mev_diP_decarb"/>
</dbReference>
<dbReference type="AlphaFoldDB" id="A0A0P6X2Q3"/>
<dbReference type="FunFam" id="3.30.230.10:FF:000072">
    <property type="entry name" value="Diphosphomevalonate decarboxylase"/>
    <property type="match status" value="1"/>
</dbReference>
<dbReference type="GO" id="GO:0004163">
    <property type="term" value="F:diphosphomevalonate decarboxylase activity"/>
    <property type="evidence" value="ECO:0007669"/>
    <property type="project" value="UniProtKB-EC"/>
</dbReference>
<dbReference type="PIRSF" id="PIRSF015950">
    <property type="entry name" value="Mev_P_decrbx"/>
    <property type="match status" value="1"/>
</dbReference>
<dbReference type="EMBL" id="LGHJ01000019">
    <property type="protein sequence ID" value="KPL73960.1"/>
    <property type="molecule type" value="Genomic_DNA"/>
</dbReference>
<keyword evidence="5" id="KW-0067">ATP-binding</keyword>
<gene>
    <name evidence="10" type="ORF">AC812_14455</name>
</gene>
<dbReference type="InterPro" id="IPR041431">
    <property type="entry name" value="Mvd1_C"/>
</dbReference>
<keyword evidence="11" id="KW-1185">Reference proteome</keyword>
<name>A0A0P6X2Q3_9CHLR</name>